<dbReference type="EMBL" id="SNXZ01000003">
    <property type="protein sequence ID" value="TDP97944.1"/>
    <property type="molecule type" value="Genomic_DNA"/>
</dbReference>
<reference evidence="1 2" key="1">
    <citation type="submission" date="2019-03" db="EMBL/GenBank/DDBJ databases">
        <title>Genomic Encyclopedia of Type Strains, Phase IV (KMG-IV): sequencing the most valuable type-strain genomes for metagenomic binning, comparative biology and taxonomic classification.</title>
        <authorList>
            <person name="Goeker M."/>
        </authorList>
    </citation>
    <scope>NUCLEOTIDE SEQUENCE [LARGE SCALE GENOMIC DNA]</scope>
    <source>
        <strain evidence="1 2">DSM 45361</strain>
    </source>
</reference>
<evidence type="ECO:0008006" key="3">
    <source>
        <dbReference type="Google" id="ProtNLM"/>
    </source>
</evidence>
<proteinExistence type="predicted"/>
<dbReference type="Proteomes" id="UP000295444">
    <property type="component" value="Unassembled WGS sequence"/>
</dbReference>
<dbReference type="AlphaFoldDB" id="A0A4R6SE21"/>
<keyword evidence="2" id="KW-1185">Reference proteome</keyword>
<gene>
    <name evidence="1" type="ORF">EV186_103924</name>
</gene>
<evidence type="ECO:0000313" key="1">
    <source>
        <dbReference type="EMBL" id="TDP97944.1"/>
    </source>
</evidence>
<accession>A0A4R6SE21</accession>
<evidence type="ECO:0000313" key="2">
    <source>
        <dbReference type="Proteomes" id="UP000295444"/>
    </source>
</evidence>
<sequence length="64" mass="7317">MTSYGKELWIIYVLLDDDVPMVRLGALELLNVAEPDRKRFALIVERMKADSDSRVVELAHVFAP</sequence>
<protein>
    <recommendedName>
        <fullName evidence="3">HEAT repeat protein</fullName>
    </recommendedName>
</protein>
<name>A0A4R6SE21_LABRH</name>
<organism evidence="1 2">
    <name type="scientific">Labedaea rhizosphaerae</name>
    <dbReference type="NCBI Taxonomy" id="598644"/>
    <lineage>
        <taxon>Bacteria</taxon>
        <taxon>Bacillati</taxon>
        <taxon>Actinomycetota</taxon>
        <taxon>Actinomycetes</taxon>
        <taxon>Pseudonocardiales</taxon>
        <taxon>Pseudonocardiaceae</taxon>
        <taxon>Labedaea</taxon>
    </lineage>
</organism>
<dbReference type="RefSeq" id="WP_133851076.1">
    <property type="nucleotide sequence ID" value="NZ_SNXZ01000003.1"/>
</dbReference>
<comment type="caution">
    <text evidence="1">The sequence shown here is derived from an EMBL/GenBank/DDBJ whole genome shotgun (WGS) entry which is preliminary data.</text>
</comment>